<sequence length="227" mass="26159">MSLAIRPYQPVTPANNKYLAKRWDQEIFNTHRKKVACALSVVDNNPPRVHMHLHIKLKKLQFEAERLATIERDNRILLEKMAHIMRTGGVVDNKKEDNHPKSLNKIKRQRELLRITHENLAILKRLTTKDPHYNHNKWLLEWQVNQQYLMNISKFPHPWRQEQSPYISKVQRKTTANKRISKKVNNSQPKSSTPSKAGTKGATSGHSAPSEPIPSLATPVISVTPAE</sequence>
<dbReference type="InterPro" id="IPR029488">
    <property type="entry name" value="Hmw/CFAP97"/>
</dbReference>
<feature type="region of interest" description="Disordered" evidence="2">
    <location>
        <begin position="168"/>
        <end position="227"/>
    </location>
</feature>
<keyword evidence="4" id="KW-1185">Reference proteome</keyword>
<organism evidence="3 4">
    <name type="scientific">Dreissena polymorpha</name>
    <name type="common">Zebra mussel</name>
    <name type="synonym">Mytilus polymorpha</name>
    <dbReference type="NCBI Taxonomy" id="45954"/>
    <lineage>
        <taxon>Eukaryota</taxon>
        <taxon>Metazoa</taxon>
        <taxon>Spiralia</taxon>
        <taxon>Lophotrochozoa</taxon>
        <taxon>Mollusca</taxon>
        <taxon>Bivalvia</taxon>
        <taxon>Autobranchia</taxon>
        <taxon>Heteroconchia</taxon>
        <taxon>Euheterodonta</taxon>
        <taxon>Imparidentia</taxon>
        <taxon>Neoheterodontei</taxon>
        <taxon>Myida</taxon>
        <taxon>Dreissenoidea</taxon>
        <taxon>Dreissenidae</taxon>
        <taxon>Dreissena</taxon>
    </lineage>
</organism>
<feature type="compositionally biased region" description="Polar residues" evidence="2">
    <location>
        <begin position="183"/>
        <end position="207"/>
    </location>
</feature>
<reference evidence="3" key="2">
    <citation type="submission" date="2020-11" db="EMBL/GenBank/DDBJ databases">
        <authorList>
            <person name="McCartney M.A."/>
            <person name="Auch B."/>
            <person name="Kono T."/>
            <person name="Mallez S."/>
            <person name="Becker A."/>
            <person name="Gohl D.M."/>
            <person name="Silverstein K.A.T."/>
            <person name="Koren S."/>
            <person name="Bechman K.B."/>
            <person name="Herman A."/>
            <person name="Abrahante J.E."/>
            <person name="Garbe J."/>
        </authorList>
    </citation>
    <scope>NUCLEOTIDE SEQUENCE</scope>
    <source>
        <strain evidence="3">Duluth1</strain>
        <tissue evidence="3">Whole animal</tissue>
    </source>
</reference>
<name>A0A9D4NBV5_DREPO</name>
<protein>
    <recommendedName>
        <fullName evidence="5">Cilia- and flagella-associated protein 97</fullName>
    </recommendedName>
</protein>
<comment type="similarity">
    <text evidence="1">Belongs to the CFAP97 family.</text>
</comment>
<evidence type="ECO:0000313" key="3">
    <source>
        <dbReference type="EMBL" id="KAH3890824.1"/>
    </source>
</evidence>
<dbReference type="PANTHER" id="PTHR33768">
    <property type="entry name" value="MIP11318P"/>
    <property type="match status" value="1"/>
</dbReference>
<dbReference type="PANTHER" id="PTHR33768:SF3">
    <property type="entry name" value="MIP11318P"/>
    <property type="match status" value="1"/>
</dbReference>
<evidence type="ECO:0000256" key="2">
    <source>
        <dbReference type="SAM" id="MobiDB-lite"/>
    </source>
</evidence>
<proteinExistence type="inferred from homology"/>
<dbReference type="Pfam" id="PF13879">
    <property type="entry name" value="Hmw_CFAP97"/>
    <property type="match status" value="1"/>
</dbReference>
<dbReference type="OrthoDB" id="2163395at2759"/>
<accession>A0A9D4NBV5</accession>
<feature type="compositionally biased region" description="Basic residues" evidence="2">
    <location>
        <begin position="170"/>
        <end position="182"/>
    </location>
</feature>
<dbReference type="EMBL" id="JAIWYP010000001">
    <property type="protein sequence ID" value="KAH3890824.1"/>
    <property type="molecule type" value="Genomic_DNA"/>
</dbReference>
<dbReference type="AlphaFoldDB" id="A0A9D4NBV5"/>
<reference evidence="3" key="1">
    <citation type="journal article" date="2019" name="bioRxiv">
        <title>The Genome of the Zebra Mussel, Dreissena polymorpha: A Resource for Invasive Species Research.</title>
        <authorList>
            <person name="McCartney M.A."/>
            <person name="Auch B."/>
            <person name="Kono T."/>
            <person name="Mallez S."/>
            <person name="Zhang Y."/>
            <person name="Obille A."/>
            <person name="Becker A."/>
            <person name="Abrahante J.E."/>
            <person name="Garbe J."/>
            <person name="Badalamenti J.P."/>
            <person name="Herman A."/>
            <person name="Mangelson H."/>
            <person name="Liachko I."/>
            <person name="Sullivan S."/>
            <person name="Sone E.D."/>
            <person name="Koren S."/>
            <person name="Silverstein K.A.T."/>
            <person name="Beckman K.B."/>
            <person name="Gohl D.M."/>
        </authorList>
    </citation>
    <scope>NUCLEOTIDE SEQUENCE</scope>
    <source>
        <strain evidence="3">Duluth1</strain>
        <tissue evidence="3">Whole animal</tissue>
    </source>
</reference>
<comment type="caution">
    <text evidence="3">The sequence shown here is derived from an EMBL/GenBank/DDBJ whole genome shotgun (WGS) entry which is preliminary data.</text>
</comment>
<evidence type="ECO:0000256" key="1">
    <source>
        <dbReference type="ARBA" id="ARBA00008315"/>
    </source>
</evidence>
<evidence type="ECO:0008006" key="5">
    <source>
        <dbReference type="Google" id="ProtNLM"/>
    </source>
</evidence>
<evidence type="ECO:0000313" key="4">
    <source>
        <dbReference type="Proteomes" id="UP000828390"/>
    </source>
</evidence>
<gene>
    <name evidence="3" type="ORF">DPMN_014913</name>
</gene>
<dbReference type="InterPro" id="IPR038792">
    <property type="entry name" value="CFAP97D1/2"/>
</dbReference>
<dbReference type="Proteomes" id="UP000828390">
    <property type="component" value="Unassembled WGS sequence"/>
</dbReference>